<dbReference type="EMBL" id="SMCS01000002">
    <property type="protein sequence ID" value="TCV95979.1"/>
    <property type="molecule type" value="Genomic_DNA"/>
</dbReference>
<dbReference type="Pfam" id="PF14350">
    <property type="entry name" value="Beta_protein"/>
    <property type="match status" value="1"/>
</dbReference>
<organism evidence="1 2">
    <name type="scientific">Luteibacter rhizovicinus</name>
    <dbReference type="NCBI Taxonomy" id="242606"/>
    <lineage>
        <taxon>Bacteria</taxon>
        <taxon>Pseudomonadati</taxon>
        <taxon>Pseudomonadota</taxon>
        <taxon>Gammaproteobacteria</taxon>
        <taxon>Lysobacterales</taxon>
        <taxon>Rhodanobacteraceae</taxon>
        <taxon>Luteibacter</taxon>
    </lineage>
</organism>
<dbReference type="OrthoDB" id="7847670at2"/>
<dbReference type="Proteomes" id="UP000295645">
    <property type="component" value="Unassembled WGS sequence"/>
</dbReference>
<protein>
    <submittedName>
        <fullName evidence="1">T4 beta protein</fullName>
    </submittedName>
</protein>
<proteinExistence type="predicted"/>
<dbReference type="InterPro" id="IPR025683">
    <property type="entry name" value="Protein_beta"/>
</dbReference>
<name>A0A4V6P463_9GAMM</name>
<dbReference type="RefSeq" id="WP_132142205.1">
    <property type="nucleotide sequence ID" value="NZ_SMCS01000002.1"/>
</dbReference>
<comment type="caution">
    <text evidence="1">The sequence shown here is derived from an EMBL/GenBank/DDBJ whole genome shotgun (WGS) entry which is preliminary data.</text>
</comment>
<evidence type="ECO:0000313" key="2">
    <source>
        <dbReference type="Proteomes" id="UP000295645"/>
    </source>
</evidence>
<keyword evidence="2" id="KW-1185">Reference proteome</keyword>
<sequence>MTDYLPILRSRVAEIRGLRELPGADLKKLFPVIELTRSRRTPKNAGGDVAKSVELVSEVLDGAPFVADLTSLESLQNSEFDRLLDDTAGFKAWTDFAHANLPTNCVPMVHLLEPFELQPFLTQVGRLREKFHRVAVRIPTSYRDFDAFTAALTGLVGFRDVVVILDAGFITRATINGAAARLVEMLNSVGNLGLRHLSVASSSFPNSVVSAGGGDDTGEFRLLEVDLGNWCRTHFPGVSYGDYAAIHPMDFKGTVTNWVPRVDVMLDESFYYYRYRRSDGGYIRAAKDARADGRYVTLKCWAHDNIDAAAAGNPPGRSPSFWIANRVNFHLARQISRLGL</sequence>
<reference evidence="1 2" key="1">
    <citation type="submission" date="2019-03" db="EMBL/GenBank/DDBJ databases">
        <title>Above-ground endophytic microbial communities from plants in different locations in the United States.</title>
        <authorList>
            <person name="Frank C."/>
        </authorList>
    </citation>
    <scope>NUCLEOTIDE SEQUENCE [LARGE SCALE GENOMIC DNA]</scope>
    <source>
        <strain evidence="1 2">LP_13_YM</strain>
    </source>
</reference>
<gene>
    <name evidence="1" type="ORF">EC912_102327</name>
</gene>
<dbReference type="AlphaFoldDB" id="A0A4V6P463"/>
<accession>A0A4V6P463</accession>
<evidence type="ECO:0000313" key="1">
    <source>
        <dbReference type="EMBL" id="TCV95979.1"/>
    </source>
</evidence>